<dbReference type="EC" id="6.3.5.11" evidence="8"/>
<protein>
    <recommendedName>
        <fullName evidence="8">Cobyrinate a,c-diamide synthase</fullName>
        <ecNumber evidence="8">6.3.5.11</ecNumber>
    </recommendedName>
    <alternativeName>
        <fullName evidence="8">Cobyrinic acid a,c-diamide synthetase</fullName>
    </alternativeName>
</protein>
<dbReference type="InterPro" id="IPR004484">
    <property type="entry name" value="CbiA/CobB_synth"/>
</dbReference>
<evidence type="ECO:0000256" key="1">
    <source>
        <dbReference type="ARBA" id="ARBA00001946"/>
    </source>
</evidence>
<dbReference type="PANTHER" id="PTHR43873">
    <property type="entry name" value="COBYRINATE A,C-DIAMIDE SYNTHASE"/>
    <property type="match status" value="1"/>
</dbReference>
<dbReference type="GO" id="GO:0042242">
    <property type="term" value="F:cobyrinic acid a,c-diamide synthase activity"/>
    <property type="evidence" value="ECO:0007669"/>
    <property type="project" value="UniProtKB-UniRule"/>
</dbReference>
<dbReference type="HAMAP" id="MF_00027">
    <property type="entry name" value="CobB_CbiA"/>
    <property type="match status" value="1"/>
</dbReference>
<keyword evidence="4 8" id="KW-0547">Nucleotide-binding</keyword>
<proteinExistence type="inferred from homology"/>
<sequence length="444" mass="49726">MAALKKRGLNVAPFKVGPGFIDPGHHFRVTGKNSWNLDGWMLSKSYNLECFRKYSENADVSVVEGVMGLFDGYDGKSESGSSAQMAKWLDLSVILVVDAGSMARSVAALIRGFEEFDKGLSFAGVVFNNVGSSKHLQYLKDSLEGNVKMPCVGGIYHDREITIPKRYLGLATLHDHRLSDKDIDRLANVVEKNMDIDKLLESLPDMKTGKPKSDEVPLISEKAKPAVRIGIAWDNAFCFYYRDNLDILETFGAELVYFSPIKDGCLPENLDGIYFGGGYPELFASQLSNNSELRRTVRKKSLEGMPIYGECGGFMYLCRELYNTDGNIYPMTGCFPFNTRMLSHLRTLGYREIKLIKDTIVGKCGHTLRGHEFHYSELSDIDANIENIYSVSGLFGQKNVPEGFLVNRTIGSYLHLHLGSKPEAAKEFIDSCLDYKKERMTKLQ</sequence>
<evidence type="ECO:0000256" key="3">
    <source>
        <dbReference type="ARBA" id="ARBA00022598"/>
    </source>
</evidence>
<dbReference type="CDD" id="cd05388">
    <property type="entry name" value="CobB_N"/>
    <property type="match status" value="1"/>
</dbReference>
<evidence type="ECO:0000256" key="5">
    <source>
        <dbReference type="ARBA" id="ARBA00022840"/>
    </source>
</evidence>
<reference evidence="11" key="1">
    <citation type="journal article" date="2011" name="Environ. Microbiol.">
        <title>Genomic insights into the metabolic potential of the polycyclic aromatic hydrocarbon degrading sulfate-reducing Deltaproteobacterium N47.</title>
        <authorList>
            <person name="Bergmann F."/>
            <person name="Selesi D."/>
            <person name="Weinmaier T."/>
            <person name="Tischler P."/>
            <person name="Rattei T."/>
            <person name="Meckenstock R.U."/>
        </authorList>
    </citation>
    <scope>NUCLEOTIDE SEQUENCE</scope>
</reference>
<evidence type="ECO:0000256" key="6">
    <source>
        <dbReference type="ARBA" id="ARBA00022842"/>
    </source>
</evidence>
<name>E1YDQ4_9BACT</name>
<feature type="domain" description="CobQ/CobB/MinD/ParA nucleotide binding" evidence="9">
    <location>
        <begin position="1"/>
        <end position="161"/>
    </location>
</feature>
<dbReference type="SUPFAM" id="SSF52540">
    <property type="entry name" value="P-loop containing nucleoside triphosphate hydrolases"/>
    <property type="match status" value="1"/>
</dbReference>
<dbReference type="Pfam" id="PF07685">
    <property type="entry name" value="GATase_3"/>
    <property type="match status" value="1"/>
</dbReference>
<dbReference type="InterPro" id="IPR027417">
    <property type="entry name" value="P-loop_NTPase"/>
</dbReference>
<dbReference type="InterPro" id="IPR011698">
    <property type="entry name" value="GATase_3"/>
</dbReference>
<dbReference type="PROSITE" id="PS51274">
    <property type="entry name" value="GATASE_COBBQ"/>
    <property type="match status" value="1"/>
</dbReference>
<organism evidence="11">
    <name type="scientific">uncultured Desulfobacterium sp</name>
    <dbReference type="NCBI Taxonomy" id="201089"/>
    <lineage>
        <taxon>Bacteria</taxon>
        <taxon>Pseudomonadati</taxon>
        <taxon>Thermodesulfobacteriota</taxon>
        <taxon>Desulfobacteria</taxon>
        <taxon>Desulfobacterales</taxon>
        <taxon>Desulfobacteriaceae</taxon>
        <taxon>Desulfobacterium</taxon>
        <taxon>environmental samples</taxon>
    </lineage>
</organism>
<evidence type="ECO:0000259" key="10">
    <source>
        <dbReference type="Pfam" id="PF07685"/>
    </source>
</evidence>
<feature type="active site" description="Nucleophile" evidence="8">
    <location>
        <position position="311"/>
    </location>
</feature>
<evidence type="ECO:0000256" key="8">
    <source>
        <dbReference type="HAMAP-Rule" id="MF_00027"/>
    </source>
</evidence>
<dbReference type="SUPFAM" id="SSF52317">
    <property type="entry name" value="Class I glutamine amidotransferase-like"/>
    <property type="match status" value="1"/>
</dbReference>
<feature type="domain" description="CobB/CobQ-like glutamine amidotransferase" evidence="10">
    <location>
        <begin position="228"/>
        <end position="421"/>
    </location>
</feature>
<evidence type="ECO:0000259" key="9">
    <source>
        <dbReference type="Pfam" id="PF01656"/>
    </source>
</evidence>
<comment type="pathway">
    <text evidence="8">Cofactor biosynthesis; adenosylcobalamin biosynthesis; cob(II)yrinate a,c-diamide from sirohydrochlorin (anaerobic route): step 10/10.</text>
</comment>
<dbReference type="NCBIfam" id="NF002204">
    <property type="entry name" value="PRK01077.1"/>
    <property type="match status" value="1"/>
</dbReference>
<gene>
    <name evidence="8" type="primary">cbiA</name>
    <name evidence="11" type="ORF">N47_G40220</name>
</gene>
<evidence type="ECO:0000313" key="11">
    <source>
        <dbReference type="EMBL" id="CBX28698.1"/>
    </source>
</evidence>
<comment type="miscellaneous">
    <text evidence="8">The a and c carboxylates of cobyrinate are activated for nucleophilic attack via formation of a phosphorylated intermediate by ATP. CbiA catalyzes first the amidation of the c-carboxylate, and then that of the a-carboxylate.</text>
</comment>
<dbReference type="InterPro" id="IPR029062">
    <property type="entry name" value="Class_I_gatase-like"/>
</dbReference>
<keyword evidence="5 8" id="KW-0067">ATP-binding</keyword>
<keyword evidence="3 8" id="KW-0436">Ligase</keyword>
<dbReference type="Pfam" id="PF01656">
    <property type="entry name" value="CbiA"/>
    <property type="match status" value="1"/>
</dbReference>
<dbReference type="CDD" id="cd03130">
    <property type="entry name" value="GATase1_CobB"/>
    <property type="match status" value="1"/>
</dbReference>
<dbReference type="UniPathway" id="UPA00148">
    <property type="reaction ID" value="UER00231"/>
</dbReference>
<keyword evidence="7 8" id="KW-0315">Glutamine amidotransferase</keyword>
<dbReference type="InterPro" id="IPR002586">
    <property type="entry name" value="CobQ/CobB/MinD/ParA_Nub-bd_dom"/>
</dbReference>
<evidence type="ECO:0000256" key="4">
    <source>
        <dbReference type="ARBA" id="ARBA00022741"/>
    </source>
</evidence>
<dbReference type="EMBL" id="FR695868">
    <property type="protein sequence ID" value="CBX28698.1"/>
    <property type="molecule type" value="Genomic_DNA"/>
</dbReference>
<dbReference type="NCBIfam" id="TIGR00379">
    <property type="entry name" value="cobB"/>
    <property type="match status" value="1"/>
</dbReference>
<comment type="domain">
    <text evidence="8">Comprises of two domains. The C-terminal domain contains the binding site for glutamine and catalyzes the hydrolysis of this substrate to glutamate and ammonia. The N-terminal domain is anticipated to bind ATP and cobyrinate and catalyzes the ultimate synthesis of the diamide product. The ammonia produced via the glutaminase domain is probably translocated to the adjacent domain via a molecular tunnel, where it reacts with an activated intermediate.</text>
</comment>
<keyword evidence="6 8" id="KW-0460">Magnesium</keyword>
<evidence type="ECO:0000256" key="2">
    <source>
        <dbReference type="ARBA" id="ARBA00022573"/>
    </source>
</evidence>
<comment type="catalytic activity">
    <reaction evidence="8">
        <text>cob(II)yrinate + 2 L-glutamine + 2 ATP + 2 H2O = cob(II)yrinate a,c diamide + 2 L-glutamate + 2 ADP + 2 phosphate + 2 H(+)</text>
        <dbReference type="Rhea" id="RHEA:26289"/>
        <dbReference type="ChEBI" id="CHEBI:15377"/>
        <dbReference type="ChEBI" id="CHEBI:15378"/>
        <dbReference type="ChEBI" id="CHEBI:29985"/>
        <dbReference type="ChEBI" id="CHEBI:30616"/>
        <dbReference type="ChEBI" id="CHEBI:43474"/>
        <dbReference type="ChEBI" id="CHEBI:58359"/>
        <dbReference type="ChEBI" id="CHEBI:58537"/>
        <dbReference type="ChEBI" id="CHEBI:58894"/>
        <dbReference type="ChEBI" id="CHEBI:456216"/>
        <dbReference type="EC" id="6.3.5.11"/>
    </reaction>
</comment>
<comment type="function">
    <text evidence="8">Catalyzes the ATP-dependent amidation of the two carboxylate groups at positions a and c of cobyrinate, using either L-glutamine or ammonia as the nitrogen source.</text>
</comment>
<comment type="cofactor">
    <cofactor evidence="1 8">
        <name>Mg(2+)</name>
        <dbReference type="ChEBI" id="CHEBI:18420"/>
    </cofactor>
</comment>
<feature type="site" description="Increases nucleophilicity of active site Cys" evidence="8">
    <location>
        <position position="415"/>
    </location>
</feature>
<dbReference type="PANTHER" id="PTHR43873:SF1">
    <property type="entry name" value="COBYRINATE A,C-DIAMIDE SYNTHASE"/>
    <property type="match status" value="1"/>
</dbReference>
<evidence type="ECO:0000256" key="7">
    <source>
        <dbReference type="ARBA" id="ARBA00022962"/>
    </source>
</evidence>
<dbReference type="GO" id="GO:0009236">
    <property type="term" value="P:cobalamin biosynthetic process"/>
    <property type="evidence" value="ECO:0007669"/>
    <property type="project" value="UniProtKB-UniRule"/>
</dbReference>
<dbReference type="Gene3D" id="3.40.50.880">
    <property type="match status" value="1"/>
</dbReference>
<keyword evidence="2 8" id="KW-0169">Cobalamin biosynthesis</keyword>
<accession>E1YDQ4</accession>
<dbReference type="Gene3D" id="3.40.50.300">
    <property type="entry name" value="P-loop containing nucleotide triphosphate hydrolases"/>
    <property type="match status" value="1"/>
</dbReference>
<dbReference type="AlphaFoldDB" id="E1YDQ4"/>
<comment type="similarity">
    <text evidence="8">Belongs to the CobB/CbiA family.</text>
</comment>
<dbReference type="GO" id="GO:0005524">
    <property type="term" value="F:ATP binding"/>
    <property type="evidence" value="ECO:0007669"/>
    <property type="project" value="UniProtKB-UniRule"/>
</dbReference>